<dbReference type="PANTHER" id="PTHR43133">
    <property type="entry name" value="RNA POLYMERASE ECF-TYPE SIGMA FACTO"/>
    <property type="match status" value="1"/>
</dbReference>
<keyword evidence="8" id="KW-1185">Reference proteome</keyword>
<evidence type="ECO:0000313" key="7">
    <source>
        <dbReference type="EMBL" id="GGF06386.1"/>
    </source>
</evidence>
<dbReference type="PANTHER" id="PTHR43133:SF46">
    <property type="entry name" value="RNA POLYMERASE SIGMA-70 FACTOR ECF SUBFAMILY"/>
    <property type="match status" value="1"/>
</dbReference>
<dbReference type="InterPro" id="IPR014284">
    <property type="entry name" value="RNA_pol_sigma-70_dom"/>
</dbReference>
<gene>
    <name evidence="7" type="ORF">GCM10011383_16820</name>
</gene>
<sequence length="199" mass="22958">MKSYPIRMYASHPDAALLGALRADDEGAFAEIYKRYSYRLFTVAYQKLGSREVAEELVQDLFADLWSRRASHQVQELQPYLFSAIRYRIINYIKAQKVKAGYELYCRLSTSEADTDTENNLALSDLSAAFLAGVGKLPEKSREVFQLSRLEHYTVPEISVRVNLSEKSVEYHLTKSLKLLRSYLRDFLLAILPLFIFLQ</sequence>
<dbReference type="Pfam" id="PF04542">
    <property type="entry name" value="Sigma70_r2"/>
    <property type="match status" value="1"/>
</dbReference>
<dbReference type="InterPro" id="IPR036388">
    <property type="entry name" value="WH-like_DNA-bd_sf"/>
</dbReference>
<keyword evidence="4" id="KW-0804">Transcription</keyword>
<keyword evidence="7" id="KW-0240">DNA-directed RNA polymerase</keyword>
<reference evidence="8" key="1">
    <citation type="journal article" date="2019" name="Int. J. Syst. Evol. Microbiol.">
        <title>The Global Catalogue of Microorganisms (GCM) 10K type strain sequencing project: providing services to taxonomists for standard genome sequencing and annotation.</title>
        <authorList>
            <consortium name="The Broad Institute Genomics Platform"/>
            <consortium name="The Broad Institute Genome Sequencing Center for Infectious Disease"/>
            <person name="Wu L."/>
            <person name="Ma J."/>
        </authorList>
    </citation>
    <scope>NUCLEOTIDE SEQUENCE [LARGE SCALE GENOMIC DNA]</scope>
    <source>
        <strain evidence="8">CGMCC 1.15197</strain>
    </source>
</reference>
<feature type="domain" description="RNA polymerase sigma factor 70 region 4 type 2" evidence="6">
    <location>
        <begin position="132"/>
        <end position="180"/>
    </location>
</feature>
<dbReference type="InterPro" id="IPR007627">
    <property type="entry name" value="RNA_pol_sigma70_r2"/>
</dbReference>
<evidence type="ECO:0000259" key="5">
    <source>
        <dbReference type="Pfam" id="PF04542"/>
    </source>
</evidence>
<dbReference type="Gene3D" id="1.10.1740.10">
    <property type="match status" value="1"/>
</dbReference>
<comment type="similarity">
    <text evidence="1">Belongs to the sigma-70 factor family. ECF subfamily.</text>
</comment>
<dbReference type="SUPFAM" id="SSF88659">
    <property type="entry name" value="Sigma3 and sigma4 domains of RNA polymerase sigma factors"/>
    <property type="match status" value="1"/>
</dbReference>
<dbReference type="Gene3D" id="1.10.10.10">
    <property type="entry name" value="Winged helix-like DNA-binding domain superfamily/Winged helix DNA-binding domain"/>
    <property type="match status" value="1"/>
</dbReference>
<dbReference type="SUPFAM" id="SSF88946">
    <property type="entry name" value="Sigma2 domain of RNA polymerase sigma factors"/>
    <property type="match status" value="1"/>
</dbReference>
<evidence type="ECO:0000256" key="3">
    <source>
        <dbReference type="ARBA" id="ARBA00023082"/>
    </source>
</evidence>
<keyword evidence="3" id="KW-0731">Sigma factor</keyword>
<name>A0ABQ1TXN3_9BACT</name>
<accession>A0ABQ1TXN3</accession>
<dbReference type="EMBL" id="BMHT01000003">
    <property type="protein sequence ID" value="GGF06386.1"/>
    <property type="molecule type" value="Genomic_DNA"/>
</dbReference>
<proteinExistence type="inferred from homology"/>
<evidence type="ECO:0000256" key="1">
    <source>
        <dbReference type="ARBA" id="ARBA00010641"/>
    </source>
</evidence>
<dbReference type="InterPro" id="IPR013249">
    <property type="entry name" value="RNA_pol_sigma70_r4_t2"/>
</dbReference>
<comment type="caution">
    <text evidence="7">The sequence shown here is derived from an EMBL/GenBank/DDBJ whole genome shotgun (WGS) entry which is preliminary data.</text>
</comment>
<protein>
    <submittedName>
        <fullName evidence="7">DNA-directed RNA polymerase sigma-70 factor</fullName>
    </submittedName>
</protein>
<evidence type="ECO:0000256" key="4">
    <source>
        <dbReference type="ARBA" id="ARBA00023163"/>
    </source>
</evidence>
<evidence type="ECO:0000313" key="8">
    <source>
        <dbReference type="Proteomes" id="UP000632273"/>
    </source>
</evidence>
<dbReference type="InterPro" id="IPR013324">
    <property type="entry name" value="RNA_pol_sigma_r3/r4-like"/>
</dbReference>
<dbReference type="RefSeq" id="WP_188813101.1">
    <property type="nucleotide sequence ID" value="NZ_BMHT01000003.1"/>
</dbReference>
<feature type="domain" description="RNA polymerase sigma-70 region 2" evidence="5">
    <location>
        <begin position="32"/>
        <end position="97"/>
    </location>
</feature>
<dbReference type="NCBIfam" id="TIGR02937">
    <property type="entry name" value="sigma70-ECF"/>
    <property type="match status" value="1"/>
</dbReference>
<dbReference type="GO" id="GO:0000428">
    <property type="term" value="C:DNA-directed RNA polymerase complex"/>
    <property type="evidence" value="ECO:0007669"/>
    <property type="project" value="UniProtKB-KW"/>
</dbReference>
<dbReference type="Pfam" id="PF08281">
    <property type="entry name" value="Sigma70_r4_2"/>
    <property type="match status" value="1"/>
</dbReference>
<dbReference type="InterPro" id="IPR014327">
    <property type="entry name" value="RNA_pol_sigma70_bacteroid"/>
</dbReference>
<evidence type="ECO:0000259" key="6">
    <source>
        <dbReference type="Pfam" id="PF08281"/>
    </source>
</evidence>
<dbReference type="InterPro" id="IPR013325">
    <property type="entry name" value="RNA_pol_sigma_r2"/>
</dbReference>
<dbReference type="InterPro" id="IPR039425">
    <property type="entry name" value="RNA_pol_sigma-70-like"/>
</dbReference>
<organism evidence="7 8">
    <name type="scientific">Hymenobacter cavernae</name>
    <dbReference type="NCBI Taxonomy" id="2044852"/>
    <lineage>
        <taxon>Bacteria</taxon>
        <taxon>Pseudomonadati</taxon>
        <taxon>Bacteroidota</taxon>
        <taxon>Cytophagia</taxon>
        <taxon>Cytophagales</taxon>
        <taxon>Hymenobacteraceae</taxon>
        <taxon>Hymenobacter</taxon>
    </lineage>
</organism>
<dbReference type="Proteomes" id="UP000632273">
    <property type="component" value="Unassembled WGS sequence"/>
</dbReference>
<dbReference type="NCBIfam" id="TIGR02985">
    <property type="entry name" value="Sig70_bacteroi1"/>
    <property type="match status" value="1"/>
</dbReference>
<evidence type="ECO:0000256" key="2">
    <source>
        <dbReference type="ARBA" id="ARBA00023015"/>
    </source>
</evidence>
<keyword evidence="2" id="KW-0805">Transcription regulation</keyword>